<sequence>MLIEHSQETIDTASVKAPLKLQKIVIAYDGSNSAKRALHDAELLAFQHHAELLILFVDGADAISEETGLSNAANASLQVTAHGIHNQWIHRIGAVHEVIHEVCCDFAADLLMIGAYGHGSQERQTLGSSTEKLLRTESCPVLTYGPAVAQDLFARERGGPVLFTIALPCIPAQLPKALSLIKLFDVSIEVFHTVAGPRRHDAHWFENECLSVAKSFREQGVHAQWNVVYGDPALSICNMSDQIKSPFILMPLKRRNELSTTTSDNVAARVVRRATVPVLSYRFN</sequence>
<dbReference type="RefSeq" id="WP_074652951.1">
    <property type="nucleotide sequence ID" value="NZ_FNSD01000001.1"/>
</dbReference>
<dbReference type="InterPro" id="IPR014729">
    <property type="entry name" value="Rossmann-like_a/b/a_fold"/>
</dbReference>
<dbReference type="InterPro" id="IPR006015">
    <property type="entry name" value="Universal_stress_UspA"/>
</dbReference>
<organism evidence="3 4">
    <name type="scientific">Terriglobus roseus</name>
    <dbReference type="NCBI Taxonomy" id="392734"/>
    <lineage>
        <taxon>Bacteria</taxon>
        <taxon>Pseudomonadati</taxon>
        <taxon>Acidobacteriota</taxon>
        <taxon>Terriglobia</taxon>
        <taxon>Terriglobales</taxon>
        <taxon>Acidobacteriaceae</taxon>
        <taxon>Terriglobus</taxon>
    </lineage>
</organism>
<dbReference type="Gene3D" id="3.40.50.620">
    <property type="entry name" value="HUPs"/>
    <property type="match status" value="2"/>
</dbReference>
<dbReference type="PANTHER" id="PTHR46268:SF6">
    <property type="entry name" value="UNIVERSAL STRESS PROTEIN UP12"/>
    <property type="match status" value="1"/>
</dbReference>
<dbReference type="PANTHER" id="PTHR46268">
    <property type="entry name" value="STRESS RESPONSE PROTEIN NHAX"/>
    <property type="match status" value="1"/>
</dbReference>
<feature type="domain" description="UspA" evidence="2">
    <location>
        <begin position="22"/>
        <end position="143"/>
    </location>
</feature>
<dbReference type="SUPFAM" id="SSF52402">
    <property type="entry name" value="Adenine nucleotide alpha hydrolases-like"/>
    <property type="match status" value="2"/>
</dbReference>
<evidence type="ECO:0000259" key="2">
    <source>
        <dbReference type="Pfam" id="PF00582"/>
    </source>
</evidence>
<dbReference type="Pfam" id="PF00582">
    <property type="entry name" value="Usp"/>
    <property type="match status" value="2"/>
</dbReference>
<accession>A0A1H4L152</accession>
<dbReference type="InterPro" id="IPR006016">
    <property type="entry name" value="UspA"/>
</dbReference>
<feature type="domain" description="UspA" evidence="2">
    <location>
        <begin position="212"/>
        <end position="280"/>
    </location>
</feature>
<evidence type="ECO:0000256" key="1">
    <source>
        <dbReference type="ARBA" id="ARBA00008791"/>
    </source>
</evidence>
<comment type="similarity">
    <text evidence="1">Belongs to the universal stress protein A family.</text>
</comment>
<dbReference type="PRINTS" id="PR01438">
    <property type="entry name" value="UNVRSLSTRESS"/>
</dbReference>
<protein>
    <submittedName>
        <fullName evidence="3">Nucleotide-binding universal stress protein, UspA family</fullName>
    </submittedName>
</protein>
<evidence type="ECO:0000313" key="3">
    <source>
        <dbReference type="EMBL" id="SEB64108.1"/>
    </source>
</evidence>
<name>A0A1H4L152_9BACT</name>
<evidence type="ECO:0000313" key="4">
    <source>
        <dbReference type="Proteomes" id="UP000182409"/>
    </source>
</evidence>
<reference evidence="3 4" key="1">
    <citation type="submission" date="2016-10" db="EMBL/GenBank/DDBJ databases">
        <authorList>
            <person name="de Groot N.N."/>
        </authorList>
    </citation>
    <scope>NUCLEOTIDE SEQUENCE [LARGE SCALE GENOMIC DNA]</scope>
    <source>
        <strain evidence="3 4">AB35.6</strain>
    </source>
</reference>
<dbReference type="AlphaFoldDB" id="A0A1H4L152"/>
<proteinExistence type="inferred from homology"/>
<dbReference type="Proteomes" id="UP000182409">
    <property type="component" value="Unassembled WGS sequence"/>
</dbReference>
<gene>
    <name evidence="3" type="ORF">SAMN05443244_1422</name>
</gene>
<dbReference type="CDD" id="cd00293">
    <property type="entry name" value="USP-like"/>
    <property type="match status" value="1"/>
</dbReference>
<dbReference type="OrthoDB" id="121299at2"/>
<dbReference type="EMBL" id="FNSD01000001">
    <property type="protein sequence ID" value="SEB64108.1"/>
    <property type="molecule type" value="Genomic_DNA"/>
</dbReference>